<reference evidence="2" key="2">
    <citation type="submission" date="2022-06" db="EMBL/GenBank/DDBJ databases">
        <authorList>
            <person name="Holder M.E."/>
            <person name="Ajami N.J."/>
            <person name="Petrosino J.F."/>
        </authorList>
    </citation>
    <scope>NUCLEOTIDE SEQUENCE</scope>
    <source>
        <strain evidence="2">RMA 8861</strain>
    </source>
</reference>
<evidence type="ECO:0000313" key="2">
    <source>
        <dbReference type="EMBL" id="USS02313.1"/>
    </source>
</evidence>
<dbReference type="EMBL" id="CP099799">
    <property type="protein sequence ID" value="USS02313.1"/>
    <property type="molecule type" value="Genomic_DNA"/>
</dbReference>
<evidence type="ECO:0008006" key="5">
    <source>
        <dbReference type="Google" id="ProtNLM"/>
    </source>
</evidence>
<dbReference type="Proteomes" id="UP000280586">
    <property type="component" value="Chromosome"/>
</dbReference>
<dbReference type="AlphaFoldDB" id="A0A9N7JMX2"/>
<evidence type="ECO:0000313" key="3">
    <source>
        <dbReference type="Proteomes" id="UP000280586"/>
    </source>
</evidence>
<protein>
    <recommendedName>
        <fullName evidence="5">Prophage protein</fullName>
    </recommendedName>
</protein>
<organism evidence="1 3">
    <name type="scientific">Clostridium septicum</name>
    <dbReference type="NCBI Taxonomy" id="1504"/>
    <lineage>
        <taxon>Bacteria</taxon>
        <taxon>Bacillati</taxon>
        <taxon>Bacillota</taxon>
        <taxon>Clostridia</taxon>
        <taxon>Eubacteriales</taxon>
        <taxon>Clostridiaceae</taxon>
        <taxon>Clostridium</taxon>
    </lineage>
</organism>
<sequence>MISINGVKIAAPKTYEVTVQDLDGDTNRNANGGLIRDRIAVKRKLNLEWGPLTQSEISTLLSAVSSVFFTVTFPDPQLGMITKTMYVGDRTSPAYTWVDGKVKWSGLKMNFIEK</sequence>
<dbReference type="RefSeq" id="WP_120141019.1">
    <property type="nucleotide sequence ID" value="NZ_CP023671.1"/>
</dbReference>
<dbReference type="EMBL" id="CP023671">
    <property type="protein sequence ID" value="AYE35698.1"/>
    <property type="molecule type" value="Genomic_DNA"/>
</dbReference>
<keyword evidence="4" id="KW-1185">Reference proteome</keyword>
<dbReference type="Pfam" id="PF20458">
    <property type="entry name" value="DUF6711"/>
    <property type="match status" value="1"/>
</dbReference>
<dbReference type="GeneID" id="303562068"/>
<name>A0A9N7JMX2_CLOSE</name>
<reference evidence="1 3" key="1">
    <citation type="submission" date="2017-09" db="EMBL/GenBank/DDBJ databases">
        <authorList>
            <person name="Thomas P."/>
            <person name="Seyboldt C."/>
        </authorList>
    </citation>
    <scope>NUCLEOTIDE SEQUENCE [LARGE SCALE GENOMIC DNA]</scope>
    <source>
        <strain evidence="1 3">DSM 7534</strain>
    </source>
</reference>
<gene>
    <name evidence="1" type="ORF">CP523_15360</name>
    <name evidence="2" type="ORF">NH397_07835</name>
</gene>
<dbReference type="KEGG" id="csep:CP523_15360"/>
<evidence type="ECO:0000313" key="1">
    <source>
        <dbReference type="EMBL" id="AYE35698.1"/>
    </source>
</evidence>
<proteinExistence type="predicted"/>
<dbReference type="Proteomes" id="UP001055437">
    <property type="component" value="Chromosome"/>
</dbReference>
<accession>A0A9N7JMX2</accession>
<evidence type="ECO:0000313" key="4">
    <source>
        <dbReference type="Proteomes" id="UP001055437"/>
    </source>
</evidence>
<dbReference type="InterPro" id="IPR046557">
    <property type="entry name" value="DUF6711"/>
</dbReference>